<dbReference type="AlphaFoldDB" id="A0A0F0GMH5"/>
<keyword evidence="2" id="KW-0175">Coiled coil</keyword>
<dbReference type="RefSeq" id="WP_045316283.1">
    <property type="nucleotide sequence ID" value="NZ_JYJG01000339.1"/>
</dbReference>
<dbReference type="OrthoDB" id="9917981at2"/>
<evidence type="ECO:0000313" key="4">
    <source>
        <dbReference type="EMBL" id="KJK42618.1"/>
    </source>
</evidence>
<dbReference type="Proteomes" id="UP000033393">
    <property type="component" value="Unassembled WGS sequence"/>
</dbReference>
<comment type="similarity">
    <text evidence="1">Belongs to the WXG100 family.</text>
</comment>
<dbReference type="EMBL" id="JYJG01000339">
    <property type="protein sequence ID" value="KJK42618.1"/>
    <property type="molecule type" value="Genomic_DNA"/>
</dbReference>
<dbReference type="Gene3D" id="1.10.287.1060">
    <property type="entry name" value="ESAT-6-like"/>
    <property type="match status" value="1"/>
</dbReference>
<evidence type="ECO:0000256" key="1">
    <source>
        <dbReference type="RuleBase" id="RU362001"/>
    </source>
</evidence>
<evidence type="ECO:0000256" key="3">
    <source>
        <dbReference type="SAM" id="MobiDB-lite"/>
    </source>
</evidence>
<sequence length="97" mass="10800">MTGAIVYDYQALADGVRQMKNANANIEANVKALTQQVQSLMESFDGETAKQYNTCADRIAKKLTESNEVLNQISVNLNKNSNNMQDSDRSTSQTFNF</sequence>
<comment type="caution">
    <text evidence="4">The sequence shown here is derived from an EMBL/GenBank/DDBJ whole genome shotgun (WGS) entry which is preliminary data.</text>
</comment>
<evidence type="ECO:0000313" key="5">
    <source>
        <dbReference type="Proteomes" id="UP000033393"/>
    </source>
</evidence>
<reference evidence="4 5" key="1">
    <citation type="submission" date="2015-02" db="EMBL/GenBank/DDBJ databases">
        <authorList>
            <person name="Ju K.-S."/>
            <person name="Doroghazi J.R."/>
            <person name="Metcalf W."/>
        </authorList>
    </citation>
    <scope>NUCLEOTIDE SEQUENCE [LARGE SCALE GENOMIC DNA]</scope>
    <source>
        <strain evidence="4 5">NRRL B-16140</strain>
    </source>
</reference>
<organism evidence="4 5">
    <name type="scientific">Lentzea aerocolonigenes</name>
    <name type="common">Lechevalieria aerocolonigenes</name>
    <name type="synonym">Saccharothrix aerocolonigenes</name>
    <dbReference type="NCBI Taxonomy" id="68170"/>
    <lineage>
        <taxon>Bacteria</taxon>
        <taxon>Bacillati</taxon>
        <taxon>Actinomycetota</taxon>
        <taxon>Actinomycetes</taxon>
        <taxon>Pseudonocardiales</taxon>
        <taxon>Pseudonocardiaceae</taxon>
        <taxon>Lentzea</taxon>
    </lineage>
</organism>
<keyword evidence="5" id="KW-1185">Reference proteome</keyword>
<dbReference type="Pfam" id="PF06013">
    <property type="entry name" value="WXG100"/>
    <property type="match status" value="1"/>
</dbReference>
<dbReference type="NCBIfam" id="TIGR03930">
    <property type="entry name" value="WXG100_ESAT6"/>
    <property type="match status" value="1"/>
</dbReference>
<evidence type="ECO:0000256" key="2">
    <source>
        <dbReference type="SAM" id="Coils"/>
    </source>
</evidence>
<dbReference type="InterPro" id="IPR010310">
    <property type="entry name" value="T7SS_ESAT-6-like"/>
</dbReference>
<dbReference type="SUPFAM" id="SSF140453">
    <property type="entry name" value="EsxAB dimer-like"/>
    <property type="match status" value="1"/>
</dbReference>
<feature type="region of interest" description="Disordered" evidence="3">
    <location>
        <begin position="78"/>
        <end position="97"/>
    </location>
</feature>
<protein>
    <recommendedName>
        <fullName evidence="1">ESAT-6-like protein</fullName>
    </recommendedName>
</protein>
<gene>
    <name evidence="4" type="ORF">UK23_36270</name>
</gene>
<dbReference type="InterPro" id="IPR036689">
    <property type="entry name" value="ESAT-6-like_sf"/>
</dbReference>
<feature type="coiled-coil region" evidence="2">
    <location>
        <begin position="16"/>
        <end position="43"/>
    </location>
</feature>
<accession>A0A0F0GMH5</accession>
<name>A0A0F0GMH5_LENAE</name>
<proteinExistence type="inferred from homology"/>
<dbReference type="PATRIC" id="fig|68170.10.peg.9406"/>